<feature type="compositionally biased region" description="Polar residues" evidence="11">
    <location>
        <begin position="90"/>
        <end position="99"/>
    </location>
</feature>
<feature type="compositionally biased region" description="Basic and acidic residues" evidence="11">
    <location>
        <begin position="100"/>
        <end position="110"/>
    </location>
</feature>
<comment type="function">
    <text evidence="10">Component of the PEX13-PEX14 docking complex, a translocon channel that specifically mediates the import of peroxisomal cargo proteins bound to PEX5 receptor. The PEX13-PEX14 docking complex forms a large import pore which can be opened to a diameter of about 9 nm. Mechanistically, PEX5 receptor along with cargo proteins associates with the PEX14 subunit of the PEX13-PEX14 docking complex in the cytosol, leading to the insertion of the receptor into the organelle membrane with the concomitant translocation of the cargo into the peroxisome matrix.</text>
</comment>
<dbReference type="Pfam" id="PF04695">
    <property type="entry name" value="Pex14_N"/>
    <property type="match status" value="1"/>
</dbReference>
<feature type="compositionally biased region" description="Basic and acidic residues" evidence="11">
    <location>
        <begin position="28"/>
        <end position="43"/>
    </location>
</feature>
<reference evidence="13 14" key="1">
    <citation type="submission" date="2016-08" db="EMBL/GenBank/DDBJ databases">
        <title>A Parts List for Fungal Cellulosomes Revealed by Comparative Genomics.</title>
        <authorList>
            <consortium name="DOE Joint Genome Institute"/>
            <person name="Haitjema C.H."/>
            <person name="Gilmore S.P."/>
            <person name="Henske J.K."/>
            <person name="Solomon K.V."/>
            <person name="De Groot R."/>
            <person name="Kuo A."/>
            <person name="Mondo S.J."/>
            <person name="Salamov A.A."/>
            <person name="Labutti K."/>
            <person name="Zhao Z."/>
            <person name="Chiniquy J."/>
            <person name="Barry K."/>
            <person name="Brewer H.M."/>
            <person name="Purvine S.O."/>
            <person name="Wright A.T."/>
            <person name="Boxma B."/>
            <person name="Van Alen T."/>
            <person name="Hackstein J.H."/>
            <person name="Baker S.E."/>
            <person name="Grigoriev I.V."/>
            <person name="O'Malley M.A."/>
        </authorList>
    </citation>
    <scope>NUCLEOTIDE SEQUENCE [LARGE SCALE GENOMIC DNA]</scope>
    <source>
        <strain evidence="13 14">G1</strain>
    </source>
</reference>
<feature type="compositionally biased region" description="Acidic residues" evidence="11">
    <location>
        <begin position="344"/>
        <end position="355"/>
    </location>
</feature>
<evidence type="ECO:0000256" key="5">
    <source>
        <dbReference type="ARBA" id="ARBA00023136"/>
    </source>
</evidence>
<comment type="caution">
    <text evidence="13">The sequence shown here is derived from an EMBL/GenBank/DDBJ whole genome shotgun (WGS) entry which is preliminary data.</text>
</comment>
<dbReference type="PANTHER" id="PTHR23058">
    <property type="entry name" value="PEROXISOMAL MEMBRANE PROTEIN PEX14"/>
    <property type="match status" value="1"/>
</dbReference>
<dbReference type="GO" id="GO:1990429">
    <property type="term" value="C:peroxisomal importomer complex"/>
    <property type="evidence" value="ECO:0007669"/>
    <property type="project" value="TreeGrafter"/>
</dbReference>
<evidence type="ECO:0000256" key="11">
    <source>
        <dbReference type="SAM" id="MobiDB-lite"/>
    </source>
</evidence>
<dbReference type="InterPro" id="IPR025655">
    <property type="entry name" value="PEX14"/>
</dbReference>
<dbReference type="Gene3D" id="1.10.10.10">
    <property type="entry name" value="Winged helix-like DNA-binding domain superfamily/Winged helix DNA-binding domain"/>
    <property type="match status" value="1"/>
</dbReference>
<dbReference type="EMBL" id="MCOG01000093">
    <property type="protein sequence ID" value="ORY52230.1"/>
    <property type="molecule type" value="Genomic_DNA"/>
</dbReference>
<protein>
    <recommendedName>
        <fullName evidence="7 10">Peroxisomal membrane protein PEX14</fullName>
    </recommendedName>
    <alternativeName>
        <fullName evidence="8 10">Peroxin-14</fullName>
    </alternativeName>
</protein>
<comment type="subcellular location">
    <subcellularLocation>
        <location evidence="9 10">Peroxisome membrane</location>
    </subcellularLocation>
</comment>
<keyword evidence="3 10" id="KW-0653">Protein transport</keyword>
<evidence type="ECO:0000256" key="9">
    <source>
        <dbReference type="ARBA" id="ARBA00046271"/>
    </source>
</evidence>
<evidence type="ECO:0000313" key="14">
    <source>
        <dbReference type="Proteomes" id="UP000193920"/>
    </source>
</evidence>
<evidence type="ECO:0000256" key="6">
    <source>
        <dbReference type="ARBA" id="ARBA00023140"/>
    </source>
</evidence>
<dbReference type="OrthoDB" id="441517at2759"/>
<dbReference type="AlphaFoldDB" id="A0A1Y2CYY9"/>
<evidence type="ECO:0000256" key="8">
    <source>
        <dbReference type="ARBA" id="ARBA00029691"/>
    </source>
</evidence>
<accession>A0A1Y2CYY9</accession>
<dbReference type="PANTHER" id="PTHR23058:SF0">
    <property type="entry name" value="PEROXISOMAL MEMBRANE PROTEIN PEX14"/>
    <property type="match status" value="1"/>
</dbReference>
<gene>
    <name evidence="13" type="ORF">LY90DRAFT_670499</name>
</gene>
<proteinExistence type="inferred from homology"/>
<keyword evidence="6 10" id="KW-0576">Peroxisome</keyword>
<feature type="region of interest" description="Disordered" evidence="11">
    <location>
        <begin position="173"/>
        <end position="201"/>
    </location>
</feature>
<evidence type="ECO:0000256" key="10">
    <source>
        <dbReference type="RuleBase" id="RU367032"/>
    </source>
</evidence>
<feature type="compositionally biased region" description="Low complexity" evidence="11">
    <location>
        <begin position="49"/>
        <end position="89"/>
    </location>
</feature>
<evidence type="ECO:0000259" key="12">
    <source>
        <dbReference type="Pfam" id="PF04695"/>
    </source>
</evidence>
<feature type="compositionally biased region" description="Low complexity" evidence="11">
    <location>
        <begin position="382"/>
        <end position="392"/>
    </location>
</feature>
<evidence type="ECO:0000313" key="13">
    <source>
        <dbReference type="EMBL" id="ORY52230.1"/>
    </source>
</evidence>
<evidence type="ECO:0000256" key="4">
    <source>
        <dbReference type="ARBA" id="ARBA00023010"/>
    </source>
</evidence>
<dbReference type="Proteomes" id="UP000193920">
    <property type="component" value="Unassembled WGS sequence"/>
</dbReference>
<evidence type="ECO:0000256" key="2">
    <source>
        <dbReference type="ARBA" id="ARBA00022448"/>
    </source>
</evidence>
<organism evidence="13 14">
    <name type="scientific">Neocallimastix californiae</name>
    <dbReference type="NCBI Taxonomy" id="1754190"/>
    <lineage>
        <taxon>Eukaryota</taxon>
        <taxon>Fungi</taxon>
        <taxon>Fungi incertae sedis</taxon>
        <taxon>Chytridiomycota</taxon>
        <taxon>Chytridiomycota incertae sedis</taxon>
        <taxon>Neocallimastigomycetes</taxon>
        <taxon>Neocallimastigales</taxon>
        <taxon>Neocallimastigaceae</taxon>
        <taxon>Neocallimastix</taxon>
    </lineage>
</organism>
<dbReference type="InterPro" id="IPR036388">
    <property type="entry name" value="WH-like_DNA-bd_sf"/>
</dbReference>
<evidence type="ECO:0000256" key="1">
    <source>
        <dbReference type="ARBA" id="ARBA00005443"/>
    </source>
</evidence>
<name>A0A1Y2CYY9_9FUNG</name>
<dbReference type="InterPro" id="IPR006785">
    <property type="entry name" value="Pex14_N"/>
</dbReference>
<dbReference type="GO" id="GO:0005778">
    <property type="term" value="C:peroxisomal membrane"/>
    <property type="evidence" value="ECO:0007669"/>
    <property type="project" value="UniProtKB-SubCell"/>
</dbReference>
<feature type="region of interest" description="Disordered" evidence="11">
    <location>
        <begin position="306"/>
        <end position="398"/>
    </location>
</feature>
<keyword evidence="4" id="KW-0811">Translocation</keyword>
<feature type="compositionally biased region" description="Low complexity" evidence="11">
    <location>
        <begin position="9"/>
        <end position="23"/>
    </location>
</feature>
<feature type="compositionally biased region" description="Basic and acidic residues" evidence="11">
    <location>
        <begin position="306"/>
        <end position="343"/>
    </location>
</feature>
<dbReference type="GO" id="GO:0005102">
    <property type="term" value="F:signaling receptor binding"/>
    <property type="evidence" value="ECO:0007669"/>
    <property type="project" value="TreeGrafter"/>
</dbReference>
<evidence type="ECO:0000256" key="3">
    <source>
        <dbReference type="ARBA" id="ARBA00022927"/>
    </source>
</evidence>
<keyword evidence="14" id="KW-1185">Reference proteome</keyword>
<keyword evidence="5 10" id="KW-0472">Membrane</keyword>
<feature type="region of interest" description="Disordered" evidence="11">
    <location>
        <begin position="1"/>
        <end position="110"/>
    </location>
</feature>
<dbReference type="GO" id="GO:0016560">
    <property type="term" value="P:protein import into peroxisome matrix, docking"/>
    <property type="evidence" value="ECO:0007669"/>
    <property type="project" value="UniProtKB-UniRule"/>
</dbReference>
<comment type="similarity">
    <text evidence="1 10">Belongs to the peroxin-14 family.</text>
</comment>
<feature type="domain" description="Peroxisome membrane anchor protein Pex14p N-terminal" evidence="12">
    <location>
        <begin position="110"/>
        <end position="151"/>
    </location>
</feature>
<feature type="compositionally biased region" description="Basic and acidic residues" evidence="11">
    <location>
        <begin position="357"/>
        <end position="368"/>
    </location>
</feature>
<feature type="compositionally biased region" description="Low complexity" evidence="11">
    <location>
        <begin position="175"/>
        <end position="188"/>
    </location>
</feature>
<keyword evidence="2 10" id="KW-0813">Transport</keyword>
<dbReference type="STRING" id="1754190.A0A1Y2CYY9"/>
<evidence type="ECO:0000256" key="7">
    <source>
        <dbReference type="ARBA" id="ARBA00029502"/>
    </source>
</evidence>
<sequence>MEQNNSTTIGNEAAASSSNNISIPQLTDARKQEIRKKLLERQRQARLQNSNRNTSNSNLSSSNTPTSSSSSSNINEISNNNNNDSSINNTDGTININSKSKTEEDEKPPNKEMIKKAVAFLSSPKVQSAPTSRKHSFLLSKGCTKKEIELAEKEIEEKGLLTRNSSIDQTFAQAPVPSSPISYNSNNSQGQTPPPLPPRNYQSQNIQIVYRNPPLSRGQKVQRGLLIIIFGGVLIKGISVIVKREILKPLRALYLQYTKYLKSRNNILNKYMLQVIQYCALFINDKNKGNAKHIKTIEEIEKEKKDINEKESIEHNKNEEGKENDNEKEEGKEEKGKKERKEEGEEEGEGEENDNSEIVKEKPKERKAIKLKIHRKKEETTDVTSSSSTEETQLVNSKKNDELKLEIRTLSAALQDYINNTNSFELKCKDAIDTYAYDLERNSDLFSGTLGQTMKLSSEVYQIVSREMYYNSSSSSSFYVDPYQSSDKDNKDGPISLYARVNNIKSEIRRLKGMLLNHRNFPKYKQRALANGGGMTSSSSPINTP</sequence>